<proteinExistence type="inferred from homology"/>
<dbReference type="GeneID" id="92715823"/>
<keyword evidence="4" id="KW-0808">Transferase</keyword>
<comment type="cofactor">
    <cofactor evidence="1">
        <name>pyridoxal 5'-phosphate</name>
        <dbReference type="ChEBI" id="CHEBI:597326"/>
    </cofactor>
</comment>
<organism evidence="4 5">
    <name type="scientific">Dialister hominis</name>
    <dbReference type="NCBI Taxonomy" id="2582419"/>
    <lineage>
        <taxon>Bacteria</taxon>
        <taxon>Bacillati</taxon>
        <taxon>Bacillota</taxon>
        <taxon>Negativicutes</taxon>
        <taxon>Veillonellales</taxon>
        <taxon>Veillonellaceae</taxon>
        <taxon>Dialister</taxon>
    </lineage>
</organism>
<dbReference type="EMBL" id="AP019697">
    <property type="protein sequence ID" value="BBK24672.1"/>
    <property type="molecule type" value="Genomic_DNA"/>
</dbReference>
<dbReference type="Gene3D" id="3.30.470.10">
    <property type="match status" value="1"/>
</dbReference>
<dbReference type="InterPro" id="IPR050571">
    <property type="entry name" value="Class-IV_PLP-Dep_Aminotrnsfr"/>
</dbReference>
<dbReference type="Gene3D" id="3.20.10.10">
    <property type="entry name" value="D-amino Acid Aminotransferase, subunit A, domain 2"/>
    <property type="match status" value="1"/>
</dbReference>
<dbReference type="Proteomes" id="UP000320585">
    <property type="component" value="Chromosome"/>
</dbReference>
<dbReference type="GO" id="GO:0008652">
    <property type="term" value="P:amino acid biosynthetic process"/>
    <property type="evidence" value="ECO:0007669"/>
    <property type="project" value="UniProtKB-ARBA"/>
</dbReference>
<keyword evidence="4" id="KW-0032">Aminotransferase</keyword>
<dbReference type="GO" id="GO:0046394">
    <property type="term" value="P:carboxylic acid biosynthetic process"/>
    <property type="evidence" value="ECO:0007669"/>
    <property type="project" value="UniProtKB-ARBA"/>
</dbReference>
<reference evidence="5" key="1">
    <citation type="submission" date="2019-05" db="EMBL/GenBank/DDBJ databases">
        <title>Complete genome sequencing of Dialister sp. strain 5BBH33.</title>
        <authorList>
            <person name="Sakamoto M."/>
            <person name="Murakami T."/>
            <person name="Mori H."/>
        </authorList>
    </citation>
    <scope>NUCLEOTIDE SEQUENCE [LARGE SCALE GENOMIC DNA]</scope>
    <source>
        <strain evidence="5">5BBH33</strain>
    </source>
</reference>
<keyword evidence="3" id="KW-0663">Pyridoxal phosphate</keyword>
<keyword evidence="5" id="KW-1185">Reference proteome</keyword>
<evidence type="ECO:0000256" key="3">
    <source>
        <dbReference type="ARBA" id="ARBA00022898"/>
    </source>
</evidence>
<evidence type="ECO:0000313" key="4">
    <source>
        <dbReference type="EMBL" id="BBK24672.1"/>
    </source>
</evidence>
<dbReference type="GO" id="GO:0005829">
    <property type="term" value="C:cytosol"/>
    <property type="evidence" value="ECO:0007669"/>
    <property type="project" value="TreeGrafter"/>
</dbReference>
<dbReference type="InterPro" id="IPR001544">
    <property type="entry name" value="Aminotrans_IV"/>
</dbReference>
<sequence>MADTKTTIYYNHNFYYDFSKIISADDRGLQFGDGCYEWIRIFNGHPFALSYHTDRLYRSMRLLGIRPVTAPDEFTEIAEVVIDESGIKEGFMKIIVTRGTGEHDFTIPARNKLQPNVLVYARPLDEASIAKVQDGVTCITAEDDRGHHCDILSLNQLDNMMARAEAQKKGSYDTIFIKDGLLTEASHSNVCIVKAGVIWTPATNEHMIRGITRSLVLTRVAPTAGVTSIDDAADPVKLEDMMNAEEVFLTNTQDGIVPVLSIDGKKIGSGEVGPVTRKIQEHYAHLMKDGLA</sequence>
<evidence type="ECO:0000256" key="2">
    <source>
        <dbReference type="ARBA" id="ARBA00009320"/>
    </source>
</evidence>
<name>A0A8E4G0H6_9FIRM</name>
<dbReference type="Pfam" id="PF01063">
    <property type="entry name" value="Aminotran_4"/>
    <property type="match status" value="1"/>
</dbReference>
<dbReference type="GO" id="GO:0008483">
    <property type="term" value="F:transaminase activity"/>
    <property type="evidence" value="ECO:0007669"/>
    <property type="project" value="UniProtKB-KW"/>
</dbReference>
<dbReference type="SUPFAM" id="SSF56752">
    <property type="entry name" value="D-aminoacid aminotransferase-like PLP-dependent enzymes"/>
    <property type="match status" value="1"/>
</dbReference>
<dbReference type="OrthoDB" id="9805628at2"/>
<gene>
    <name evidence="4" type="ORF">Dia5BBH33_06070</name>
</gene>
<accession>A0A8E4G0H6</accession>
<dbReference type="PANTHER" id="PTHR42743">
    <property type="entry name" value="AMINO-ACID AMINOTRANSFERASE"/>
    <property type="match status" value="1"/>
</dbReference>
<dbReference type="KEGG" id="dho:Dia5BBH33_06070"/>
<dbReference type="InterPro" id="IPR036038">
    <property type="entry name" value="Aminotransferase-like"/>
</dbReference>
<evidence type="ECO:0000256" key="1">
    <source>
        <dbReference type="ARBA" id="ARBA00001933"/>
    </source>
</evidence>
<dbReference type="InterPro" id="IPR043132">
    <property type="entry name" value="BCAT-like_C"/>
</dbReference>
<protein>
    <submittedName>
        <fullName evidence="4">Branched chain amino acid aminotransferase</fullName>
    </submittedName>
</protein>
<dbReference type="FunFam" id="3.20.10.10:FF:000002">
    <property type="entry name" value="D-alanine aminotransferase"/>
    <property type="match status" value="1"/>
</dbReference>
<comment type="similarity">
    <text evidence="2">Belongs to the class-IV pyridoxal-phosphate-dependent aminotransferase family.</text>
</comment>
<dbReference type="AlphaFoldDB" id="A0A8E4G0H6"/>
<dbReference type="InterPro" id="IPR043131">
    <property type="entry name" value="BCAT-like_N"/>
</dbReference>
<dbReference type="PANTHER" id="PTHR42743:SF11">
    <property type="entry name" value="AMINODEOXYCHORISMATE LYASE"/>
    <property type="match status" value="1"/>
</dbReference>
<evidence type="ECO:0000313" key="5">
    <source>
        <dbReference type="Proteomes" id="UP000320585"/>
    </source>
</evidence>
<dbReference type="RefSeq" id="WP_143332359.1">
    <property type="nucleotide sequence ID" value="NZ_AP019697.1"/>
</dbReference>